<dbReference type="EMBL" id="CP059343">
    <property type="protein sequence ID" value="QMS56941.1"/>
    <property type="molecule type" value="Genomic_DNA"/>
</dbReference>
<evidence type="ECO:0000313" key="2">
    <source>
        <dbReference type="EMBL" id="QMS56941.1"/>
    </source>
</evidence>
<gene>
    <name evidence="2" type="ORF">CIB50_0001665</name>
</gene>
<dbReference type="RefSeq" id="WP_094393755.1">
    <property type="nucleotide sequence ID" value="NZ_CP059343.1"/>
</dbReference>
<feature type="transmembrane region" description="Helical" evidence="1">
    <location>
        <begin position="5"/>
        <end position="23"/>
    </location>
</feature>
<protein>
    <submittedName>
        <fullName evidence="2">Uncharacterized protein</fullName>
    </submittedName>
</protein>
<keyword evidence="1" id="KW-1133">Transmembrane helix</keyword>
<reference evidence="2" key="1">
    <citation type="submission" date="2017-08" db="EMBL/GenBank/DDBJ databases">
        <authorList>
            <person name="Minaev M."/>
            <person name="Kurbakov K.A."/>
            <person name="Solodovnikova G.I."/>
            <person name="Kuznetsova O.A."/>
            <person name="Lisitsyn A.B."/>
        </authorList>
    </citation>
    <scope>NUCLEOTIDE SEQUENCE</scope>
    <source>
        <strain evidence="2">80</strain>
    </source>
</reference>
<keyword evidence="1" id="KW-0812">Transmembrane</keyword>
<proteinExistence type="predicted"/>
<keyword evidence="1" id="KW-0472">Membrane</keyword>
<accession>A0A7D7Q3A6</accession>
<evidence type="ECO:0000313" key="3">
    <source>
        <dbReference type="Proteomes" id="UP000216825"/>
    </source>
</evidence>
<sequence length="88" mass="9350">MAIRILQIIGFVALLGAVVIFSITDHNSLALVMACGALLTLLLGRSSILGNPEGINGLPEGVEPRDVKNYRREHPDASISDAIRALSN</sequence>
<dbReference type="Proteomes" id="UP000216825">
    <property type="component" value="Chromosome"/>
</dbReference>
<reference evidence="2" key="2">
    <citation type="submission" date="2020-07" db="EMBL/GenBank/DDBJ databases">
        <title>Genome of starter culture bacteria Kocuria salsicia reveals its technological properties and safety for usage in meat industry.</title>
        <authorList>
            <person name="Michael M."/>
            <person name="Konstantin K."/>
            <person name="Evgenii K."/>
            <person name="Galina S."/>
            <person name="Oksana K."/>
            <person name="Andrei L."/>
        </authorList>
    </citation>
    <scope>NUCLEOTIDE SEQUENCE [LARGE SCALE GENOMIC DNA]</scope>
    <source>
        <strain evidence="2">80</strain>
    </source>
</reference>
<evidence type="ECO:0000256" key="1">
    <source>
        <dbReference type="SAM" id="Phobius"/>
    </source>
</evidence>
<keyword evidence="3" id="KW-1185">Reference proteome</keyword>
<name>A0A7D7Q3A6_KOCVA</name>
<dbReference type="AlphaFoldDB" id="A0A7D7Q3A6"/>
<feature type="transmembrane region" description="Helical" evidence="1">
    <location>
        <begin position="29"/>
        <end position="48"/>
    </location>
</feature>
<dbReference type="KEGG" id="kvr:CIB50_0001665"/>
<organism evidence="2 3">
    <name type="scientific">Kocuria varians</name>
    <name type="common">Micrococcus varians</name>
    <dbReference type="NCBI Taxonomy" id="1272"/>
    <lineage>
        <taxon>Bacteria</taxon>
        <taxon>Bacillati</taxon>
        <taxon>Actinomycetota</taxon>
        <taxon>Actinomycetes</taxon>
        <taxon>Micrococcales</taxon>
        <taxon>Micrococcaceae</taxon>
        <taxon>Kocuria</taxon>
    </lineage>
</organism>